<dbReference type="SUPFAM" id="SSF49478">
    <property type="entry name" value="Cna protein B-type domain"/>
    <property type="match status" value="18"/>
</dbReference>
<reference evidence="9" key="2">
    <citation type="journal article" date="2023" name="Curr. Microbiol.">
        <title>Granulicatella seriolae sp. nov., a Novel Facultative Anaerobe Isolated from Yellowtail Marine Fish.</title>
        <authorList>
            <person name="Lee M."/>
            <person name="Choi Y.J."/>
            <person name="Farooq A."/>
            <person name="Jeong J.B."/>
            <person name="Jung M.Y."/>
        </authorList>
    </citation>
    <scope>NUCLEOTIDE SEQUENCE</scope>
    <source>
        <strain evidence="9">S8</strain>
    </source>
</reference>
<feature type="domain" description="CNA-B" evidence="8">
    <location>
        <begin position="1913"/>
        <end position="1995"/>
    </location>
</feature>
<feature type="domain" description="CNA-B" evidence="8">
    <location>
        <begin position="2003"/>
        <end position="2085"/>
    </location>
</feature>
<evidence type="ECO:0000256" key="4">
    <source>
        <dbReference type="ARBA" id="ARBA00023088"/>
    </source>
</evidence>
<feature type="compositionally biased region" description="Low complexity" evidence="5">
    <location>
        <begin position="2652"/>
        <end position="2664"/>
    </location>
</feature>
<dbReference type="InterPro" id="IPR008454">
    <property type="entry name" value="Collagen-bd_Cna-like_B-typ_dom"/>
</dbReference>
<organism evidence="9 10">
    <name type="scientific">Granulicatella seriolae</name>
    <dbReference type="NCBI Taxonomy" id="2967226"/>
    <lineage>
        <taxon>Bacteria</taxon>
        <taxon>Bacillati</taxon>
        <taxon>Bacillota</taxon>
        <taxon>Bacilli</taxon>
        <taxon>Lactobacillales</taxon>
        <taxon>Carnobacteriaceae</taxon>
        <taxon>Granulicatella</taxon>
    </lineage>
</organism>
<feature type="compositionally biased region" description="Low complexity" evidence="5">
    <location>
        <begin position="12"/>
        <end position="60"/>
    </location>
</feature>
<feature type="domain" description="CNA-B" evidence="8">
    <location>
        <begin position="1103"/>
        <end position="1185"/>
    </location>
</feature>
<keyword evidence="6" id="KW-1133">Transmembrane helix</keyword>
<dbReference type="Pfam" id="PF00746">
    <property type="entry name" value="Gram_pos_anchor"/>
    <property type="match status" value="1"/>
</dbReference>
<feature type="domain" description="CNA-B" evidence="8">
    <location>
        <begin position="1823"/>
        <end position="1905"/>
    </location>
</feature>
<accession>A0ABT1WME7</accession>
<name>A0ABT1WME7_9LACT</name>
<dbReference type="NCBIfam" id="TIGR01167">
    <property type="entry name" value="LPXTG_anchor"/>
    <property type="match status" value="1"/>
</dbReference>
<dbReference type="InterPro" id="IPR019931">
    <property type="entry name" value="LPXTG_anchor"/>
</dbReference>
<dbReference type="Gene3D" id="2.60.40.1140">
    <property type="entry name" value="Collagen-binding surface protein Cna, B-type domain"/>
    <property type="match status" value="18"/>
</dbReference>
<reference evidence="9" key="1">
    <citation type="submission" date="2022-07" db="EMBL/GenBank/DDBJ databases">
        <authorList>
            <person name="Jung M.-Y."/>
            <person name="Lee M."/>
        </authorList>
    </citation>
    <scope>NUCLEOTIDE SEQUENCE</scope>
    <source>
        <strain evidence="9">S8</strain>
    </source>
</reference>
<reference evidence="9" key="3">
    <citation type="journal article" date="2023" name="Microbiol. Resour. Announc.">
        <title>Draft Genome Sequence of Granulicatella sp. Strain S8, Isolated from a Marine Fish, Seriola quinqueradiata.</title>
        <authorList>
            <person name="Lee M."/>
            <person name="Farooq A."/>
            <person name="Jeong J.B."/>
            <person name="Jung M.Y."/>
        </authorList>
    </citation>
    <scope>NUCLEOTIDE SEQUENCE</scope>
    <source>
        <strain evidence="9">S8</strain>
    </source>
</reference>
<protein>
    <submittedName>
        <fullName evidence="9">Cna B-type domain-containing protein</fullName>
    </submittedName>
</protein>
<dbReference type="Pfam" id="PF05738">
    <property type="entry name" value="Cna_B"/>
    <property type="match status" value="18"/>
</dbReference>
<feature type="compositionally biased region" description="Polar residues" evidence="5">
    <location>
        <begin position="1"/>
        <end position="11"/>
    </location>
</feature>
<feature type="domain" description="CNA-B" evidence="8">
    <location>
        <begin position="2454"/>
        <end position="2535"/>
    </location>
</feature>
<dbReference type="EMBL" id="JANHNZ010000002">
    <property type="protein sequence ID" value="MCQ9209696.1"/>
    <property type="molecule type" value="Genomic_DNA"/>
</dbReference>
<keyword evidence="3" id="KW-0732">Signal</keyword>
<dbReference type="RefSeq" id="WP_256944802.1">
    <property type="nucleotide sequence ID" value="NZ_JANHNZ010000002.1"/>
</dbReference>
<feature type="transmembrane region" description="Helical" evidence="6">
    <location>
        <begin position="2677"/>
        <end position="2695"/>
    </location>
</feature>
<feature type="domain" description="CNA-B" evidence="8">
    <location>
        <begin position="1733"/>
        <end position="1815"/>
    </location>
</feature>
<evidence type="ECO:0000313" key="9">
    <source>
        <dbReference type="EMBL" id="MCQ9209696.1"/>
    </source>
</evidence>
<evidence type="ECO:0000259" key="7">
    <source>
        <dbReference type="Pfam" id="PF00746"/>
    </source>
</evidence>
<feature type="domain" description="CNA-B" evidence="8">
    <location>
        <begin position="1194"/>
        <end position="1275"/>
    </location>
</feature>
<feature type="domain" description="CNA-B" evidence="8">
    <location>
        <begin position="2363"/>
        <end position="2445"/>
    </location>
</feature>
<gene>
    <name evidence="9" type="ORF">NPA36_03950</name>
</gene>
<evidence type="ECO:0000256" key="2">
    <source>
        <dbReference type="ARBA" id="ARBA00022525"/>
    </source>
</evidence>
<feature type="domain" description="CNA-B" evidence="8">
    <location>
        <begin position="1006"/>
        <end position="1097"/>
    </location>
</feature>
<keyword evidence="6" id="KW-0472">Membrane</keyword>
<evidence type="ECO:0000256" key="5">
    <source>
        <dbReference type="SAM" id="MobiDB-lite"/>
    </source>
</evidence>
<feature type="compositionally biased region" description="Low complexity" evidence="5">
    <location>
        <begin position="85"/>
        <end position="103"/>
    </location>
</feature>
<feature type="domain" description="CNA-B" evidence="8">
    <location>
        <begin position="1553"/>
        <end position="1635"/>
    </location>
</feature>
<feature type="compositionally biased region" description="Low complexity" evidence="5">
    <location>
        <begin position="2632"/>
        <end position="2643"/>
    </location>
</feature>
<feature type="domain" description="CNA-B" evidence="8">
    <location>
        <begin position="2093"/>
        <end position="2175"/>
    </location>
</feature>
<evidence type="ECO:0000313" key="10">
    <source>
        <dbReference type="Proteomes" id="UP001059480"/>
    </source>
</evidence>
<sequence length="2705" mass="298932">MEQGSTVSSQMESTAESSVESSIVETSSGEQKSLIIDSSSLESSFQTDPSSSSAQEVISSQPVSEVEAGTSTSSIDSSKPDETPSIDSSSLDSTSMIESSSSEVKTRAKRELQAALLATQVSLVKSNESSADPQFTTFTHTGRISLDGTGATSVLTNAYLEITLDSTYLSRIDVPTTATIVKKTTQIDNGNGTRTVRVYLKDIDATTTASFTFSLKFLNRMTPNGYAINPEVTLFNQDGTKVKMATGNLNFAVKTVTPNIYKYVVSNETTNFSNDGQTVYGGGADPSKTYIANASDVTFMYRMENKLGRNALSYGDGLSSVRLYEKIVLTDVLPTYINNQNQRVTAVFSAAKNPGWVDNGDGTVSKIVDSQSTDLITGGADTAVSDEKLVLSFPGAQLKDTFTNSVSADLTPYNKANYETIAKVSDPINFKLSADIFPGSGYFIKNSNLRFQVILDPGFNHTVYDQYSLTLTNKASYPMKNIVITDGPFDSRFYLAALNYQGSLGNQIKAIYGVKADGTKEAISFTPSANGNVTIPMIDTATRNQVLSIVNQVESGQITEENAPKAQTTYTGLEIALKDEFALQPGQTFSFLLSLMLNDPYHAKVIQPTNSEANTYRNAAKAAGQLVMETQNMNFSFDSNSFSRATQKAESMSISKITYSNPTGALGEQVEYRMSFDTRNLAQGRRLTNAKLIDVLPEGVTYLRTYPTGQALLDRGFKSVEVIENYNNTGRQAVVFSFADELVRDITLKNTNTISISGFINANAVPVSAVSPEHNNINRVYFTADNLKTIPSEITVSSLLPDIFDVDNDGNKADMVIGSQSDTIANLPTEIRSVKFIRNVNGSWLRTGIFTKYDEDFEYRLETENYSGGDMDNLIVYDRLPYSGDANGSHFSNKLRGPVVVPNGYTVYYRTDIPSDDVNTAVAENSWQTSVTDYSKVTAIKVVMNPGTILKRGNIVYFDVPMKAASYAGGVLETKVAINHFYSSRDSGVTFGETNAVYNQMPQNIPVTKKWVGTPLPSIEVGVYRQSAPNTILQQLTLTQANNYSALFMNLPAADKNGAIITDYKVKELTTNLQNFDKQYKVSITGDADRGFIITNTENLTKVEGQKIWNDADNQDGKRPSTIKVHLLADGKRIQEQEVTQASDWQFVFDKLPIYTNGTEIQYSLEEEVVAGYTTTIEGFIITNSYSPELIDLSGTKVWDDANNQDGKRPESITVHLLANGDKVDELEVKADTDWKFSFTGFPKYKDGKEIVYSFTEEAVDGYTTKVEGDTITNSHSPEVTSLAVEKIWNDANNQDGKRPDSVTVNVLADGVKLASQQITADNQWKYTFANLPKYKDGKEIVYTISEEAVANYTTQIQGMTITNSYTPETISLPVQKIWDDADNQDGKRPASIEVHLFADGTKVSSQTITADSQWKGTFANLPKYKDGKEISYVLSEEPVDSYLSSINGGTITNSHRPETTSVSGEKIWNDANNQDGKRPATITVNLLADGQKIGSREVKADSDWKFTFSELPKYKDGKEIVYTISEEAVENYTSDIQGTTITNSYSSEVTTISGQKIWNDANNQDGKRPESIVVNLLADGNNIENVTVKADSDWRFVFNNLPKYKDGKEISYTVTEEVVENYSVEVNGTIITNSYTPEVTSVSGKKIWNDANNQDGKRPATIKVNLLADDQKVSIQDVTADSNWEFIFNNLPKYKDGKEIVYTVSEEVVENYTSQIQGTTITNSYTPEVTSISGEKVWNDANNQDGKRPTSIVINLLADGEKVSDQTVKTDGEWKFTFANLPKYKDGKEIVYTITEEAVEHYTSQVQGTTITNSYTPETTSVSGEKIWNDANNQDGKRPESITVNLLADGTKVLDQAIKADSEWKFTFANLPKYKDGKEISYTVTEEVVENYTTEVQGTTITNSYTPEVTNVSGEKVWDDANNQDGKRPESIGVNLLADGQKVANQTVKADGEWKFTFANLPKYKDGKEIVYTISEDTVENYTSQIQGTTITNSYTPETTSVSIEKVWDDANNQDGKRPESIVVNLLADGTKLLSETIKADSGWKYTFANLPKYKDGKEVVYTISEEAVENYSTNIKGNIITNSYTPEVTSIAGEKVWDDANNQDGKRPASIKVNLLADGKKVQEMSVKADTEWKFNFINLPKYKEGKEISYTISEQAVENYTSEIQGNKVINTYNPEITHINGVKIWNDVNNQDGKRPESIVVNLLADGQKVDSQMIKVDAEWKFTFTNLPKYKAGKEIVYTISEEVVENYTTEIQGTTITNSYTPETTNVSGEKIWNDADNQDGKRPESIVVNLLADNQKVDKQTVKANTEWKFTFADLPKYKEGKEIVYTISEEAVEGYTSEVQGNKIINTYNPEITHVAGNKVWNDANNQDGKRPTSITVNLLADGQKVDQQTVEANTVWQFSFNNLPKFRDGKEISYTVTEEAVENYTTEIQGTTITNSYTPEITNLSGEKVWKDADNQDGKRPKLITVNLLANGTKVSSQTVTVDTEWKFSFNNLPKYKDGKEISYTVTEEAVENYATETQGTTIINTYNPEITHVSGHKIWDDADNKSGKRPESIVIELLVDGEKISQQTVSETSDWAFVFANLPKFKEGKEISYQIREVAVAGYESKVDGFTITNILKKNSGEPSKPVTPVTPTKPEKPTPSKPETVKPSPTTKKQLPKTGTNNNTELQIAALAFVLLGAGLTLATKKREMKKKVS</sequence>
<feature type="domain" description="Gram-positive cocci surface proteins LPxTG" evidence="7">
    <location>
        <begin position="2659"/>
        <end position="2698"/>
    </location>
</feature>
<dbReference type="Proteomes" id="UP001059480">
    <property type="component" value="Unassembled WGS sequence"/>
</dbReference>
<feature type="domain" description="CNA-B" evidence="8">
    <location>
        <begin position="1284"/>
        <end position="1365"/>
    </location>
</feature>
<dbReference type="CDD" id="cd00222">
    <property type="entry name" value="CollagenBindB"/>
    <property type="match status" value="17"/>
</dbReference>
<feature type="region of interest" description="Disordered" evidence="5">
    <location>
        <begin position="2627"/>
        <end position="2671"/>
    </location>
</feature>
<feature type="domain" description="CNA-B" evidence="8">
    <location>
        <begin position="2183"/>
        <end position="2265"/>
    </location>
</feature>
<feature type="domain" description="CNA-B" evidence="8">
    <location>
        <begin position="2543"/>
        <end position="2624"/>
    </location>
</feature>
<evidence type="ECO:0000256" key="3">
    <source>
        <dbReference type="ARBA" id="ARBA00022729"/>
    </source>
</evidence>
<feature type="domain" description="CNA-B" evidence="8">
    <location>
        <begin position="1643"/>
        <end position="1725"/>
    </location>
</feature>
<keyword evidence="6" id="KW-0812">Transmembrane</keyword>
<evidence type="ECO:0000256" key="1">
    <source>
        <dbReference type="ARBA" id="ARBA00022512"/>
    </source>
</evidence>
<evidence type="ECO:0000259" key="8">
    <source>
        <dbReference type="Pfam" id="PF05738"/>
    </source>
</evidence>
<evidence type="ECO:0000256" key="6">
    <source>
        <dbReference type="SAM" id="Phobius"/>
    </source>
</evidence>
<keyword evidence="10" id="KW-1185">Reference proteome</keyword>
<keyword evidence="4" id="KW-0572">Peptidoglycan-anchor</keyword>
<feature type="domain" description="CNA-B" evidence="8">
    <location>
        <begin position="1463"/>
        <end position="1545"/>
    </location>
</feature>
<feature type="region of interest" description="Disordered" evidence="5">
    <location>
        <begin position="1"/>
        <end position="105"/>
    </location>
</feature>
<feature type="domain" description="CNA-B" evidence="8">
    <location>
        <begin position="2273"/>
        <end position="2355"/>
    </location>
</feature>
<proteinExistence type="predicted"/>
<keyword evidence="1" id="KW-0134">Cell wall</keyword>
<feature type="domain" description="CNA-B" evidence="8">
    <location>
        <begin position="1374"/>
        <end position="1455"/>
    </location>
</feature>
<comment type="caution">
    <text evidence="9">The sequence shown here is derived from an EMBL/GenBank/DDBJ whole genome shotgun (WGS) entry which is preliminary data.</text>
</comment>
<keyword evidence="2" id="KW-0964">Secreted</keyword>